<evidence type="ECO:0000313" key="2">
    <source>
        <dbReference type="Proteomes" id="UP000078504"/>
    </source>
</evidence>
<reference evidence="1 2" key="1">
    <citation type="submission" date="2016-04" db="EMBL/GenBank/DDBJ databases">
        <title>ATOL: Assembling a taxonomically balanced genome-scale reconstruction of the evolutionary history of the Enterobacteriaceae.</title>
        <authorList>
            <person name="Plunkett G.III."/>
            <person name="Neeno-Eckwall E.C."/>
            <person name="Glasner J.D."/>
            <person name="Perna N.T."/>
        </authorList>
    </citation>
    <scope>NUCLEOTIDE SEQUENCE [LARGE SCALE GENOMIC DNA]</scope>
    <source>
        <strain evidence="1 2">ATCC 51604</strain>
    </source>
</reference>
<dbReference type="EMBL" id="LXEP01000044">
    <property type="protein sequence ID" value="OAT17082.1"/>
    <property type="molecule type" value="Genomic_DNA"/>
</dbReference>
<protein>
    <submittedName>
        <fullName evidence="1">Uncharacterized protein</fullName>
    </submittedName>
</protein>
<organism evidence="1 2">
    <name type="scientific">Buttiauxella gaviniae ATCC 51604</name>
    <dbReference type="NCBI Taxonomy" id="1354253"/>
    <lineage>
        <taxon>Bacteria</taxon>
        <taxon>Pseudomonadati</taxon>
        <taxon>Pseudomonadota</taxon>
        <taxon>Gammaproteobacteria</taxon>
        <taxon>Enterobacterales</taxon>
        <taxon>Enterobacteriaceae</taxon>
        <taxon>Buttiauxella</taxon>
    </lineage>
</organism>
<name>A0A1B7HN75_9ENTR</name>
<evidence type="ECO:0000313" key="1">
    <source>
        <dbReference type="EMBL" id="OAT17082.1"/>
    </source>
</evidence>
<dbReference type="AlphaFoldDB" id="A0A1B7HN75"/>
<sequence length="188" mass="21565">MAVDIFNNNDLKIGVTLKSVAPFFNNRTASGKFSRRYSGIQYFEMDINLQFQGEKQYIFDQWLSEYRYGKPFYFPMAKSINLKYRGAQNSICVVTDPAMAGGRQIKTIVPLEAGTRFTFTNQAKVYEVVSYDAQNQTMNIFPNLREQVTAGEIMNYQNPQMKLVMTNGTIETDLEQIVRLKITTTEAI</sequence>
<dbReference type="Proteomes" id="UP000078504">
    <property type="component" value="Unassembled WGS sequence"/>
</dbReference>
<gene>
    <name evidence="1" type="ORF">M977_04328</name>
</gene>
<dbReference type="RefSeq" id="WP_064518815.1">
    <property type="nucleotide sequence ID" value="NZ_LXEP01000044.1"/>
</dbReference>
<proteinExistence type="predicted"/>
<dbReference type="PATRIC" id="fig|1354253.4.peg.4441"/>
<accession>A0A1B7HN75</accession>
<comment type="caution">
    <text evidence="1">The sequence shown here is derived from an EMBL/GenBank/DDBJ whole genome shotgun (WGS) entry which is preliminary data.</text>
</comment>